<dbReference type="Proteomes" id="UP000288805">
    <property type="component" value="Unassembled WGS sequence"/>
</dbReference>
<gene>
    <name evidence="2" type="primary">MSR1_0</name>
    <name evidence="2" type="ORF">CK203_051800</name>
</gene>
<dbReference type="AlphaFoldDB" id="A0A438GUS9"/>
<dbReference type="PANTHER" id="PTHR31288:SF5">
    <property type="entry name" value="PROTEIN MANNAN SYNTHESIS-RELATED 1"/>
    <property type="match status" value="1"/>
</dbReference>
<keyword evidence="1" id="KW-0812">Transmembrane</keyword>
<feature type="transmembrane region" description="Helical" evidence="1">
    <location>
        <begin position="20"/>
        <end position="40"/>
    </location>
</feature>
<evidence type="ECO:0000313" key="3">
    <source>
        <dbReference type="Proteomes" id="UP000288805"/>
    </source>
</evidence>
<organism evidence="2 3">
    <name type="scientific">Vitis vinifera</name>
    <name type="common">Grape</name>
    <dbReference type="NCBI Taxonomy" id="29760"/>
    <lineage>
        <taxon>Eukaryota</taxon>
        <taxon>Viridiplantae</taxon>
        <taxon>Streptophyta</taxon>
        <taxon>Embryophyta</taxon>
        <taxon>Tracheophyta</taxon>
        <taxon>Spermatophyta</taxon>
        <taxon>Magnoliopsida</taxon>
        <taxon>eudicotyledons</taxon>
        <taxon>Gunneridae</taxon>
        <taxon>Pentapetalae</taxon>
        <taxon>rosids</taxon>
        <taxon>Vitales</taxon>
        <taxon>Vitaceae</taxon>
        <taxon>Viteae</taxon>
        <taxon>Vitis</taxon>
    </lineage>
</organism>
<dbReference type="EMBL" id="QGNW01000338">
    <property type="protein sequence ID" value="RVW75950.1"/>
    <property type="molecule type" value="Genomic_DNA"/>
</dbReference>
<proteinExistence type="predicted"/>
<accession>A0A438GUS9</accession>
<keyword evidence="1" id="KW-0472">Membrane</keyword>
<evidence type="ECO:0000256" key="1">
    <source>
        <dbReference type="SAM" id="Phobius"/>
    </source>
</evidence>
<sequence>MQNYVSQFYPPQRSSCPSHLGPAALILVPFGAMLLQYQHVFYRYLSQMKFPATSNIAYDAIMVTKKVRLTFCTSVGHGEQHRSSKAFLEQASTDLLFSPFLLISIYRREREPSKGFVTFSLTDGPDIMSHRSDSLCFLTSGRANRETRGETCTLTYLNFEEIYDFEKFIRSLGVVVRVAKDLPAEVSTGELKAVWVLNRASEDYMAAKIEPVFRAKRKLRLATYLPSITMRRAEDSRYSDLLA</sequence>
<keyword evidence="1" id="KW-1133">Transmembrane helix</keyword>
<comment type="caution">
    <text evidence="2">The sequence shown here is derived from an EMBL/GenBank/DDBJ whole genome shotgun (WGS) entry which is preliminary data.</text>
</comment>
<protein>
    <submittedName>
        <fullName evidence="2">Protein MANNAN synthesis-related 1</fullName>
    </submittedName>
</protein>
<dbReference type="PANTHER" id="PTHR31288">
    <property type="entry name" value="O-FUCOSYLTRANSFERASE FAMILY PROTEIN"/>
    <property type="match status" value="1"/>
</dbReference>
<evidence type="ECO:0000313" key="2">
    <source>
        <dbReference type="EMBL" id="RVW75950.1"/>
    </source>
</evidence>
<reference evidence="2 3" key="1">
    <citation type="journal article" date="2018" name="PLoS Genet.">
        <title>Population sequencing reveals clonal diversity and ancestral inbreeding in the grapevine cultivar Chardonnay.</title>
        <authorList>
            <person name="Roach M.J."/>
            <person name="Johnson D.L."/>
            <person name="Bohlmann J."/>
            <person name="van Vuuren H.J."/>
            <person name="Jones S.J."/>
            <person name="Pretorius I.S."/>
            <person name="Schmidt S.A."/>
            <person name="Borneman A.R."/>
        </authorList>
    </citation>
    <scope>NUCLEOTIDE SEQUENCE [LARGE SCALE GENOMIC DNA]</scope>
    <source>
        <strain evidence="3">cv. Chardonnay</strain>
        <tissue evidence="2">Leaf</tissue>
    </source>
</reference>
<dbReference type="InterPro" id="IPR024709">
    <property type="entry name" value="FucosylTrfase_pln"/>
</dbReference>
<name>A0A438GUS9_VITVI</name>